<keyword evidence="3 10" id="KW-1134">Transmembrane beta strand</keyword>
<dbReference type="PROSITE" id="PS52016">
    <property type="entry name" value="TONB_DEPENDENT_REC_3"/>
    <property type="match status" value="1"/>
</dbReference>
<dbReference type="SUPFAM" id="SSF56935">
    <property type="entry name" value="Porins"/>
    <property type="match status" value="1"/>
</dbReference>
<evidence type="ECO:0000256" key="10">
    <source>
        <dbReference type="PROSITE-ProRule" id="PRU01360"/>
    </source>
</evidence>
<feature type="domain" description="TonB-dependent receptor plug" evidence="15">
    <location>
        <begin position="74"/>
        <end position="181"/>
    </location>
</feature>
<comment type="caution">
    <text evidence="16">The sequence shown here is derived from an EMBL/GenBank/DDBJ whole genome shotgun (WGS) entry which is preliminary data.</text>
</comment>
<evidence type="ECO:0000256" key="2">
    <source>
        <dbReference type="ARBA" id="ARBA00022448"/>
    </source>
</evidence>
<organism evidence="16 17">
    <name type="scientific">Sphingomonas agrestis</name>
    <dbReference type="NCBI Taxonomy" id="3080540"/>
    <lineage>
        <taxon>Bacteria</taxon>
        <taxon>Pseudomonadati</taxon>
        <taxon>Pseudomonadota</taxon>
        <taxon>Alphaproteobacteria</taxon>
        <taxon>Sphingomonadales</taxon>
        <taxon>Sphingomonadaceae</taxon>
        <taxon>Sphingomonas</taxon>
    </lineage>
</organism>
<reference evidence="16 17" key="1">
    <citation type="submission" date="2023-10" db="EMBL/GenBank/DDBJ databases">
        <title>Sphingomonas sp. HF-S4 16S ribosomal RNA gene Genome sequencing and assembly.</title>
        <authorList>
            <person name="Lee H."/>
        </authorList>
    </citation>
    <scope>NUCLEOTIDE SEQUENCE [LARGE SCALE GENOMIC DNA]</scope>
    <source>
        <strain evidence="16 17">HF-S4</strain>
    </source>
</reference>
<dbReference type="Pfam" id="PF00593">
    <property type="entry name" value="TonB_dep_Rec_b-barrel"/>
    <property type="match status" value="1"/>
</dbReference>
<comment type="subcellular location">
    <subcellularLocation>
        <location evidence="1 10">Cell outer membrane</location>
        <topology evidence="1 10">Multi-pass membrane protein</topology>
    </subcellularLocation>
</comment>
<keyword evidence="6" id="KW-0406">Ion transport</keyword>
<feature type="region of interest" description="Disordered" evidence="13">
    <location>
        <begin position="1"/>
        <end position="20"/>
    </location>
</feature>
<protein>
    <submittedName>
        <fullName evidence="16">TonB-dependent receptor</fullName>
    </submittedName>
</protein>
<dbReference type="InterPro" id="IPR012910">
    <property type="entry name" value="Plug_dom"/>
</dbReference>
<keyword evidence="8 10" id="KW-0472">Membrane</keyword>
<feature type="short sequence motif" description="TonB C-terminal box" evidence="11">
    <location>
        <begin position="658"/>
        <end position="675"/>
    </location>
</feature>
<evidence type="ECO:0000256" key="8">
    <source>
        <dbReference type="ARBA" id="ARBA00023136"/>
    </source>
</evidence>
<dbReference type="CDD" id="cd01347">
    <property type="entry name" value="ligand_gated_channel"/>
    <property type="match status" value="1"/>
</dbReference>
<evidence type="ECO:0000256" key="12">
    <source>
        <dbReference type="RuleBase" id="RU003357"/>
    </source>
</evidence>
<keyword evidence="16" id="KW-0675">Receptor</keyword>
<keyword evidence="5" id="KW-0732">Signal</keyword>
<dbReference type="InterPro" id="IPR037066">
    <property type="entry name" value="Plug_dom_sf"/>
</dbReference>
<accession>A0ABU3YC37</accession>
<evidence type="ECO:0000256" key="3">
    <source>
        <dbReference type="ARBA" id="ARBA00022452"/>
    </source>
</evidence>
<dbReference type="Pfam" id="PF07715">
    <property type="entry name" value="Plug"/>
    <property type="match status" value="1"/>
</dbReference>
<evidence type="ECO:0000256" key="1">
    <source>
        <dbReference type="ARBA" id="ARBA00004571"/>
    </source>
</evidence>
<gene>
    <name evidence="16" type="ORF">RZN05_18300</name>
</gene>
<name>A0ABU3YC37_9SPHN</name>
<evidence type="ECO:0000259" key="14">
    <source>
        <dbReference type="Pfam" id="PF00593"/>
    </source>
</evidence>
<dbReference type="InterPro" id="IPR039426">
    <property type="entry name" value="TonB-dep_rcpt-like"/>
</dbReference>
<dbReference type="Proteomes" id="UP001273531">
    <property type="component" value="Unassembled WGS sequence"/>
</dbReference>
<evidence type="ECO:0000256" key="6">
    <source>
        <dbReference type="ARBA" id="ARBA00023065"/>
    </source>
</evidence>
<sequence>MPSVLATSAPPARGHGRVDKGPTVKSVFTFAVSLSALTAAAPALAQQAPAPDAATTETHGDIVVTATRTPVSIDQVPASITVLDKASIDRSQDIGATELLLRTPGISISRNGGYGTSTSLRIRGAESDHTVVVIDGVKLNDPAATGGGFNFANLLAGDIARIEVLRGPQSILWGSQAIGGVVNIVTAEASSDYEGSFDVEAGSRQTVSARAAVGGRTGPLSWRLGAQAFSTDGISAIAPAFGGKEPDGYTNQNLAGRARLDLTANLSAEVRGYYSNGRVDIDSTSGDNADYSRNEEFVGYAGVNLDLLDGRLRNRFGYAYTDTDRDSFGPARARPLSFESEGRNKRLEYQGSFAFTRGISATFGVENERSKFRSRSPAASLATPLPAFATGNAEITSAYAQLSVEPIEGLTLNGGIRHDDHNRFGGQTLFAAGGVWRLPTGTILRANYGEGFKAPSLYQQFSEYGNVALAPERATGWEAGAEQQLFGRKLVIGATWFERTTTDQIIYNGCTTTSTVPLCFVPGSTTVRRFGYYSNVSRAEARGIEVSGALNLAGFTLDGNYSWIEAEDRSAGTATFGNWLPRRPRETANGSIGYAFPFGLSTGAAVRWAGHSFDNAANTTRLDNYTLVDLRAELKANEAFSVFARAENVFDEEYMTAYRYGTLGRSFYAGIRGRF</sequence>
<dbReference type="Gene3D" id="2.40.170.20">
    <property type="entry name" value="TonB-dependent receptor, beta-barrel domain"/>
    <property type="match status" value="1"/>
</dbReference>
<evidence type="ECO:0000256" key="9">
    <source>
        <dbReference type="ARBA" id="ARBA00023237"/>
    </source>
</evidence>
<keyword evidence="2 10" id="KW-0813">Transport</keyword>
<feature type="domain" description="TonB-dependent receptor-like beta-barrel" evidence="14">
    <location>
        <begin position="248"/>
        <end position="649"/>
    </location>
</feature>
<dbReference type="InterPro" id="IPR000531">
    <property type="entry name" value="Beta-barrel_TonB"/>
</dbReference>
<dbReference type="InterPro" id="IPR036942">
    <property type="entry name" value="Beta-barrel_TonB_sf"/>
</dbReference>
<dbReference type="PANTHER" id="PTHR30069">
    <property type="entry name" value="TONB-DEPENDENT OUTER MEMBRANE RECEPTOR"/>
    <property type="match status" value="1"/>
</dbReference>
<dbReference type="PANTHER" id="PTHR30069:SF53">
    <property type="entry name" value="COLICIN I RECEPTOR-RELATED"/>
    <property type="match status" value="1"/>
</dbReference>
<dbReference type="InterPro" id="IPR010917">
    <property type="entry name" value="TonB_rcpt_CS"/>
</dbReference>
<keyword evidence="4 10" id="KW-0812">Transmembrane</keyword>
<evidence type="ECO:0000256" key="13">
    <source>
        <dbReference type="SAM" id="MobiDB-lite"/>
    </source>
</evidence>
<evidence type="ECO:0000256" key="4">
    <source>
        <dbReference type="ARBA" id="ARBA00022692"/>
    </source>
</evidence>
<comment type="similarity">
    <text evidence="10 12">Belongs to the TonB-dependent receptor family.</text>
</comment>
<evidence type="ECO:0000256" key="5">
    <source>
        <dbReference type="ARBA" id="ARBA00022729"/>
    </source>
</evidence>
<evidence type="ECO:0000259" key="15">
    <source>
        <dbReference type="Pfam" id="PF07715"/>
    </source>
</evidence>
<keyword evidence="9 10" id="KW-0998">Cell outer membrane</keyword>
<keyword evidence="17" id="KW-1185">Reference proteome</keyword>
<evidence type="ECO:0000256" key="7">
    <source>
        <dbReference type="ARBA" id="ARBA00023077"/>
    </source>
</evidence>
<dbReference type="PROSITE" id="PS01156">
    <property type="entry name" value="TONB_DEPENDENT_REC_2"/>
    <property type="match status" value="1"/>
</dbReference>
<dbReference type="Gene3D" id="2.170.130.10">
    <property type="entry name" value="TonB-dependent receptor, plug domain"/>
    <property type="match status" value="1"/>
</dbReference>
<evidence type="ECO:0000256" key="11">
    <source>
        <dbReference type="PROSITE-ProRule" id="PRU10144"/>
    </source>
</evidence>
<proteinExistence type="inferred from homology"/>
<evidence type="ECO:0000313" key="16">
    <source>
        <dbReference type="EMBL" id="MDV3458955.1"/>
    </source>
</evidence>
<dbReference type="EMBL" id="JAWJEJ010000002">
    <property type="protein sequence ID" value="MDV3458955.1"/>
    <property type="molecule type" value="Genomic_DNA"/>
</dbReference>
<keyword evidence="7 12" id="KW-0798">TonB box</keyword>
<evidence type="ECO:0000313" key="17">
    <source>
        <dbReference type="Proteomes" id="UP001273531"/>
    </source>
</evidence>
<dbReference type="RefSeq" id="WP_317228119.1">
    <property type="nucleotide sequence ID" value="NZ_JAWJEJ010000002.1"/>
</dbReference>